<dbReference type="Gene3D" id="1.10.8.10">
    <property type="entry name" value="DNA helicase RuvA subunit, C-terminal domain"/>
    <property type="match status" value="1"/>
</dbReference>
<evidence type="ECO:0000313" key="3">
    <source>
        <dbReference type="EMBL" id="KAA6414154.1"/>
    </source>
</evidence>
<feature type="compositionally biased region" description="Low complexity" evidence="1">
    <location>
        <begin position="253"/>
        <end position="272"/>
    </location>
</feature>
<dbReference type="EMBL" id="VXIT01000003">
    <property type="protein sequence ID" value="KAA6414154.1"/>
    <property type="molecule type" value="Genomic_DNA"/>
</dbReference>
<feature type="compositionally biased region" description="Polar residues" evidence="1">
    <location>
        <begin position="725"/>
        <end position="752"/>
    </location>
</feature>
<feature type="compositionally biased region" description="Polar residues" evidence="1">
    <location>
        <begin position="29"/>
        <end position="49"/>
    </location>
</feature>
<feature type="region of interest" description="Disordered" evidence="1">
    <location>
        <begin position="324"/>
        <end position="358"/>
    </location>
</feature>
<feature type="region of interest" description="Disordered" evidence="1">
    <location>
        <begin position="120"/>
        <end position="156"/>
    </location>
</feature>
<dbReference type="InterPro" id="IPR015940">
    <property type="entry name" value="UBA"/>
</dbReference>
<feature type="region of interest" description="Disordered" evidence="1">
    <location>
        <begin position="241"/>
        <end position="286"/>
    </location>
</feature>
<dbReference type="Proteomes" id="UP000324767">
    <property type="component" value="Unassembled WGS sequence"/>
</dbReference>
<feature type="compositionally biased region" description="Basic and acidic residues" evidence="1">
    <location>
        <begin position="128"/>
        <end position="142"/>
    </location>
</feature>
<feature type="compositionally biased region" description="Basic and acidic residues" evidence="1">
    <location>
        <begin position="777"/>
        <end position="797"/>
    </location>
</feature>
<feature type="region of interest" description="Disordered" evidence="1">
    <location>
        <begin position="565"/>
        <end position="603"/>
    </location>
</feature>
<feature type="compositionally biased region" description="Polar residues" evidence="1">
    <location>
        <begin position="273"/>
        <end position="286"/>
    </location>
</feature>
<evidence type="ECO:0000259" key="2">
    <source>
        <dbReference type="PROSITE" id="PS50030"/>
    </source>
</evidence>
<feature type="compositionally biased region" description="Low complexity" evidence="1">
    <location>
        <begin position="435"/>
        <end position="444"/>
    </location>
</feature>
<dbReference type="CDD" id="cd14270">
    <property type="entry name" value="UBA"/>
    <property type="match status" value="1"/>
</dbReference>
<feature type="compositionally biased region" description="Polar residues" evidence="1">
    <location>
        <begin position="334"/>
        <end position="344"/>
    </location>
</feature>
<feature type="compositionally biased region" description="Basic residues" evidence="1">
    <location>
        <begin position="591"/>
        <end position="601"/>
    </location>
</feature>
<name>A0A5M8PYL7_9LECA</name>
<feature type="region of interest" description="Disordered" evidence="1">
    <location>
        <begin position="725"/>
        <end position="798"/>
    </location>
</feature>
<accession>A0A5M8PYL7</accession>
<evidence type="ECO:0000256" key="1">
    <source>
        <dbReference type="SAM" id="MobiDB-lite"/>
    </source>
</evidence>
<gene>
    <name evidence="3" type="ORF">FRX48_02516</name>
</gene>
<reference evidence="3 4" key="1">
    <citation type="submission" date="2019-09" db="EMBL/GenBank/DDBJ databases">
        <title>The hologenome of the rock-dwelling lichen Lasallia pustulata.</title>
        <authorList>
            <person name="Greshake Tzovaras B."/>
            <person name="Segers F."/>
            <person name="Bicker A."/>
            <person name="Dal Grande F."/>
            <person name="Otte J."/>
            <person name="Hankeln T."/>
            <person name="Schmitt I."/>
            <person name="Ebersberger I."/>
        </authorList>
    </citation>
    <scope>NUCLEOTIDE SEQUENCE [LARGE SCALE GENOMIC DNA]</scope>
    <source>
        <strain evidence="3">A1-1</strain>
    </source>
</reference>
<dbReference type="OrthoDB" id="5376710at2759"/>
<sequence>MTTASSKFCVPATCSGIYRDSAKRKEGLSRSSSTAGTPTTKISAASSSRPLPDLCFPVSSVKAKSFLPKSGKMKAMNWNPKKGEVMATIPRGGAMSEIGHRHSRSAPVIALVGKEESSVSISACGPPNHREKSHGIPEESQEKASSGASMPGELPRFRSEDNMSLAATIGAQLADNYGVFSVELDRKPAGEDRCEASEASNPASKLDVDGDATAMEVPIQLAGRERRPKIQVTIPQLRPLSAVGAHRRGKKLGQQMQQPSSKSGSSSRMVSPASSITPPTIGCGNNTAPLSVISPISVVEMPRPRRPFSSGFSLQGAEFDIMPHTVPHTAPLPSLTQPESAVSDSSDDAGERDDRSSVYSLRSSLSSLGSDNVRCKASALSEARRPSLAFSVLSPADAGVFDTMPLTPRFPRNAKSTNTLATLVNRNKPLPPEPTTLTATSSSEVAPLNLSGQSRPRTGSMKARRKIPAPLDVTKEATDKFSRRFSRAFSLRSKYTPADLDALDDAFKKTSPQKPAPSFYSVHTTQTLSQAELALEAQLLTISEDAPFIDWDVVPLVHDPLQIKRGPMHMEPSRPAPSPPTRNAPSERAPSPRKKLQKRSPSHVALQLRAAECAVKRVSLPMVGSSLKAHRVLGTIADTTGSPTCAIMARDASTDSTWSSSESPRLYALSAGSDSALSLDSLSTPESVASSVDDATFEEVRKRMQLLGPKPDQADRFSVYCDTPVSPTQLPLQQQIPDRTSLDTSRSGSSAKSHIHAEKQSLAEGKSGISVSVRPASPDESHIHPLERRGRKEEKPVRSLASITMSEIPEMYASLPSPRSTLRPSMTAEEMDHAISAEAAEMVLLRILQSLDNLADLFATATVSRGFYRTFKRHELALMKGALFAMSAAAWELREMSPAYPHSNEPDSVSPQSEYTPSLYLRHYMDDMYIMIHLKSMILLYCESFLRADTIKALAGAESERSSQIDNAFWRVWTFCRIFGCGKNREDDIVSQIDWLKGGKLARQQSENAKDTKGALFSPPPAFGRGNGDGLTAEELYDMEEIWTCLGVLLRGFHGKREEAREHGIFNGIDIAAGNVEKENVMLEEWTYHLLTLAPSTVFDVTSSAATLSTDFAHARSRGYTTWSPPTLGSSRSTFLKEAIRRVYEEKMSQRHLSPTSACPTSPTPLDPILASRQRCAQHAVEIRARRGDPAYQGVFTSEERPMSNYPDVLHKLETAPAAANSTPAFNPSRPALTLKVPTTIIPLPTPPHSRNSSAADKASLPILLPTPSSLVPAGPQVRDPVDVAMERLVGMGFEEARVKKALAETDSGNSVSFEKALERLVRERKRCVTSVGASWVM</sequence>
<evidence type="ECO:0000313" key="4">
    <source>
        <dbReference type="Proteomes" id="UP000324767"/>
    </source>
</evidence>
<feature type="domain" description="UBA" evidence="2">
    <location>
        <begin position="1277"/>
        <end position="1324"/>
    </location>
</feature>
<protein>
    <recommendedName>
        <fullName evidence="2">UBA domain-containing protein</fullName>
    </recommendedName>
</protein>
<feature type="region of interest" description="Disordered" evidence="1">
    <location>
        <begin position="425"/>
        <end position="465"/>
    </location>
</feature>
<proteinExistence type="predicted"/>
<feature type="region of interest" description="Disordered" evidence="1">
    <location>
        <begin position="21"/>
        <end position="52"/>
    </location>
</feature>
<organism evidence="3 4">
    <name type="scientific">Lasallia pustulata</name>
    <dbReference type="NCBI Taxonomy" id="136370"/>
    <lineage>
        <taxon>Eukaryota</taxon>
        <taxon>Fungi</taxon>
        <taxon>Dikarya</taxon>
        <taxon>Ascomycota</taxon>
        <taxon>Pezizomycotina</taxon>
        <taxon>Lecanoromycetes</taxon>
        <taxon>OSLEUM clade</taxon>
        <taxon>Umbilicariomycetidae</taxon>
        <taxon>Umbilicariales</taxon>
        <taxon>Umbilicariaceae</taxon>
        <taxon>Lasallia</taxon>
    </lineage>
</organism>
<dbReference type="PROSITE" id="PS50030">
    <property type="entry name" value="UBA"/>
    <property type="match status" value="1"/>
</dbReference>
<comment type="caution">
    <text evidence="3">The sequence shown here is derived from an EMBL/GenBank/DDBJ whole genome shotgun (WGS) entry which is preliminary data.</text>
</comment>